<dbReference type="HAMAP" id="MF_00311">
    <property type="entry name" value="ATP_synth_E_arch"/>
    <property type="match status" value="1"/>
</dbReference>
<organism evidence="6 7">
    <name type="scientific">Brotonthovivens ammoniilytica</name>
    <dbReference type="NCBI Taxonomy" id="2981725"/>
    <lineage>
        <taxon>Bacteria</taxon>
        <taxon>Bacillati</taxon>
        <taxon>Bacillota</taxon>
        <taxon>Clostridia</taxon>
        <taxon>Lachnospirales</taxon>
        <taxon>Lachnospiraceae</taxon>
        <taxon>Brotonthovivens</taxon>
    </lineage>
</organism>
<dbReference type="CDD" id="cd06503">
    <property type="entry name" value="ATP-synt_Fo_b"/>
    <property type="match status" value="1"/>
</dbReference>
<name>A0ABT2TKN5_9FIRM</name>
<dbReference type="Gene3D" id="3.30.2320.30">
    <property type="entry name" value="ATP synthase, E subunit, C-terminal"/>
    <property type="match status" value="1"/>
</dbReference>
<gene>
    <name evidence="4" type="primary">atpE</name>
    <name evidence="6" type="ORF">OCV88_10555</name>
</gene>
<keyword evidence="7" id="KW-1185">Reference proteome</keyword>
<keyword evidence="3 4" id="KW-0406">Ion transport</keyword>
<comment type="similarity">
    <text evidence="1 4">Belongs to the V-ATPase E subunit family.</text>
</comment>
<comment type="function">
    <text evidence="4">Produces ATP from ADP in the presence of a proton gradient across the membrane.</text>
</comment>
<dbReference type="Pfam" id="PF01991">
    <property type="entry name" value="vATP-synt_E"/>
    <property type="match status" value="1"/>
</dbReference>
<evidence type="ECO:0000256" key="4">
    <source>
        <dbReference type="HAMAP-Rule" id="MF_00311"/>
    </source>
</evidence>
<dbReference type="SUPFAM" id="SSF160527">
    <property type="entry name" value="V-type ATPase subunit E-like"/>
    <property type="match status" value="1"/>
</dbReference>
<evidence type="ECO:0000256" key="1">
    <source>
        <dbReference type="ARBA" id="ARBA00005901"/>
    </source>
</evidence>
<reference evidence="6 7" key="1">
    <citation type="journal article" date="2021" name="ISME Commun">
        <title>Automated analysis of genomic sequences facilitates high-throughput and comprehensive description of bacteria.</title>
        <authorList>
            <person name="Hitch T.C.A."/>
        </authorList>
    </citation>
    <scope>NUCLEOTIDE SEQUENCE [LARGE SCALE GENOMIC DNA]</scope>
    <source>
        <strain evidence="6 7">Sanger_109</strain>
    </source>
</reference>
<sequence length="197" mass="21986">MTGLEKIVNQIQEEAKQEADAVLAEAKEKADAILSQAEKEAEQLSADILRKSEKDIINYRKRAQSSMDLKRRTAVLTAKQEMISHMLEKAYEAVCSEEAPAYFQRIEKMLAAYAQPSAGKIFFSEKDLKRMPADFSSKIEAAAKAAGGSLKLSEESIEIENGFVLSYGGIEENCTLKAVFDAKKDELTDQVHKLLYR</sequence>
<keyword evidence="5" id="KW-0175">Coiled coil</keyword>
<evidence type="ECO:0000256" key="2">
    <source>
        <dbReference type="ARBA" id="ARBA00022448"/>
    </source>
</evidence>
<protein>
    <recommendedName>
        <fullName evidence="4">V-type proton ATPase subunit E</fullName>
    </recommendedName>
    <alternativeName>
        <fullName evidence="4">V-ATPase subunit E</fullName>
    </alternativeName>
</protein>
<dbReference type="InterPro" id="IPR002842">
    <property type="entry name" value="ATPase_V1_Esu"/>
</dbReference>
<evidence type="ECO:0000313" key="7">
    <source>
        <dbReference type="Proteomes" id="UP001652442"/>
    </source>
</evidence>
<feature type="coiled-coil region" evidence="5">
    <location>
        <begin position="9"/>
        <end position="54"/>
    </location>
</feature>
<dbReference type="Gene3D" id="1.20.5.620">
    <property type="entry name" value="F1F0 ATP synthase subunit B, membrane domain"/>
    <property type="match status" value="1"/>
</dbReference>
<keyword evidence="2 4" id="KW-0813">Transport</keyword>
<dbReference type="Proteomes" id="UP001652442">
    <property type="component" value="Unassembled WGS sequence"/>
</dbReference>
<accession>A0ABT2TKN5</accession>
<evidence type="ECO:0000313" key="6">
    <source>
        <dbReference type="EMBL" id="MCU6762768.1"/>
    </source>
</evidence>
<keyword evidence="4" id="KW-0375">Hydrogen ion transport</keyword>
<evidence type="ECO:0000256" key="5">
    <source>
        <dbReference type="SAM" id="Coils"/>
    </source>
</evidence>
<dbReference type="EMBL" id="JAOQJQ010000004">
    <property type="protein sequence ID" value="MCU6762768.1"/>
    <property type="molecule type" value="Genomic_DNA"/>
</dbReference>
<evidence type="ECO:0000256" key="3">
    <source>
        <dbReference type="ARBA" id="ARBA00023065"/>
    </source>
</evidence>
<comment type="caution">
    <text evidence="6">The sequence shown here is derived from an EMBL/GenBank/DDBJ whole genome shotgun (WGS) entry which is preliminary data.</text>
</comment>
<dbReference type="RefSeq" id="WP_158425474.1">
    <property type="nucleotide sequence ID" value="NZ_JAOQJQ010000004.1"/>
</dbReference>
<keyword evidence="4" id="KW-0066">ATP synthesis</keyword>
<dbReference type="InterPro" id="IPR038495">
    <property type="entry name" value="ATPase_E_C"/>
</dbReference>
<proteinExistence type="inferred from homology"/>